<evidence type="ECO:0000256" key="2">
    <source>
        <dbReference type="ARBA" id="ARBA00006344"/>
    </source>
</evidence>
<evidence type="ECO:0000256" key="9">
    <source>
        <dbReference type="ARBA" id="ARBA00022989"/>
    </source>
</evidence>
<accession>A0AAD9CVM2</accession>
<name>A0AAD9CVM2_PAPLA</name>
<evidence type="ECO:0000256" key="3">
    <source>
        <dbReference type="ARBA" id="ARBA00020799"/>
    </source>
</evidence>
<dbReference type="FunFam" id="3.40.50.1000:FF:000019">
    <property type="entry name" value="Mitochondrial import inner membrane translocase subunit TIM50"/>
    <property type="match status" value="1"/>
</dbReference>
<dbReference type="InterPro" id="IPR050365">
    <property type="entry name" value="TIM50"/>
</dbReference>
<evidence type="ECO:0000256" key="15">
    <source>
        <dbReference type="SAM" id="MobiDB-lite"/>
    </source>
</evidence>
<keyword evidence="7 14" id="KW-0653">Protein transport</keyword>
<dbReference type="InterPro" id="IPR023214">
    <property type="entry name" value="HAD_sf"/>
</dbReference>
<evidence type="ECO:0000256" key="11">
    <source>
        <dbReference type="ARBA" id="ARBA00023128"/>
    </source>
</evidence>
<feature type="compositionally biased region" description="Pro residues" evidence="15">
    <location>
        <begin position="53"/>
        <end position="75"/>
    </location>
</feature>
<protein>
    <recommendedName>
        <fullName evidence="3 14">Mitochondrial import inner membrane translocase subunit TIM50</fullName>
    </recommendedName>
</protein>
<comment type="subunit">
    <text evidence="13">Component of the TIM23 complex, at least composed of TIM23, TIM17 and TIM50. Interacts with preproteins in transit.</text>
</comment>
<keyword evidence="12" id="KW-0472">Membrane</keyword>
<reference evidence="17" key="1">
    <citation type="submission" date="2023-02" db="EMBL/GenBank/DDBJ databases">
        <title>Identification and recombinant expression of a fungal hydrolase from Papiliotrema laurentii that hydrolyzes apple cutin and clears colloidal polyester polyurethane.</title>
        <authorList>
            <consortium name="DOE Joint Genome Institute"/>
            <person name="Roman V.A."/>
            <person name="Bojanowski C."/>
            <person name="Crable B.R."/>
            <person name="Wagner D.N."/>
            <person name="Hung C.S."/>
            <person name="Nadeau L.J."/>
            <person name="Schratz L."/>
            <person name="Haridas S."/>
            <person name="Pangilinan J."/>
            <person name="Lipzen A."/>
            <person name="Na H."/>
            <person name="Yan M."/>
            <person name="Ng V."/>
            <person name="Grigoriev I.V."/>
            <person name="Spatafora J.W."/>
            <person name="Barlow D."/>
            <person name="Biffinger J."/>
            <person name="Kelley-Loughnane N."/>
            <person name="Varaljay V.A."/>
            <person name="Crookes-Goodson W.J."/>
        </authorList>
    </citation>
    <scope>NUCLEOTIDE SEQUENCE</scope>
    <source>
        <strain evidence="17">5307AH</strain>
    </source>
</reference>
<dbReference type="AlphaFoldDB" id="A0AAD9CVM2"/>
<keyword evidence="8 14" id="KW-0809">Transit peptide</keyword>
<comment type="similarity">
    <text evidence="2 14">Belongs to the TIM50 family.</text>
</comment>
<dbReference type="InterPro" id="IPR036412">
    <property type="entry name" value="HAD-like_sf"/>
</dbReference>
<keyword evidence="18" id="KW-1185">Reference proteome</keyword>
<evidence type="ECO:0000256" key="6">
    <source>
        <dbReference type="ARBA" id="ARBA00022792"/>
    </source>
</evidence>
<sequence>MLRTISHRLIASSLSRPVAVRPISTTGVRYIKIKHADGTKTSPPSPSDAQSPLPSPAERPSSPPPEKTTPPPPSDPVISTPPSSSTSTAPSAPAAEPIAPEEPVEELKDFSKLPSLDVDSELARLAQPEKEDDKSKAGSAGPGGAKRRTGAGRKEYVSSIEKQRRAMLRYGIGALVVGGVAAALFGGEAEVAKEGEPKVGTIERLKNNANEFFDYFNKPAFKTLLPDPLPAPHQRPYTLLVDLEGMLVTSTWDRTHGWRTAKRPGVDYFLAYLSQFYEIVLFTHQPLYTAAPVAEKLDPFQAYLPYKLFRDSTRTVNGKVVKDLSYLNRDLSKVIMLDTNPEHAALQPENAIIIPPWDGKEGAQGLVDLIPFLESVAFYNIKDVRPTLKHYQGKDIAKEYAKVEEEQKKKATEEWERLHPNAITGAGSGFLTSIFGGVSSPGRSRPDRPMTFIEQKRAEAQRNYQEEQKYWKEHAAEFAKLIEEDKQRQLAEMKGSLLSWMGGAPAAPKPEDQPAQAK</sequence>
<keyword evidence="6" id="KW-0999">Mitochondrion inner membrane</keyword>
<evidence type="ECO:0000259" key="16">
    <source>
        <dbReference type="PROSITE" id="PS50969"/>
    </source>
</evidence>
<feature type="region of interest" description="Disordered" evidence="15">
    <location>
        <begin position="35"/>
        <end position="108"/>
    </location>
</feature>
<evidence type="ECO:0000313" key="17">
    <source>
        <dbReference type="EMBL" id="KAK1921198.1"/>
    </source>
</evidence>
<dbReference type="SMART" id="SM00577">
    <property type="entry name" value="CPDc"/>
    <property type="match status" value="1"/>
</dbReference>
<comment type="function">
    <text evidence="14">Essential component of the TIM23 complex, a complex that mediates the translocation of transit peptide-containing proteins across the mitochondrial inner membrane.</text>
</comment>
<evidence type="ECO:0000256" key="5">
    <source>
        <dbReference type="ARBA" id="ARBA00022692"/>
    </source>
</evidence>
<dbReference type="PROSITE" id="PS50969">
    <property type="entry name" value="FCP1"/>
    <property type="match status" value="1"/>
</dbReference>
<dbReference type="SUPFAM" id="SSF56784">
    <property type="entry name" value="HAD-like"/>
    <property type="match status" value="1"/>
</dbReference>
<feature type="domain" description="FCP1 homology" evidence="16">
    <location>
        <begin position="232"/>
        <end position="376"/>
    </location>
</feature>
<evidence type="ECO:0000256" key="7">
    <source>
        <dbReference type="ARBA" id="ARBA00022927"/>
    </source>
</evidence>
<keyword evidence="4 14" id="KW-0813">Transport</keyword>
<feature type="region of interest" description="Disordered" evidence="15">
    <location>
        <begin position="125"/>
        <end position="156"/>
    </location>
</feature>
<dbReference type="PANTHER" id="PTHR12210">
    <property type="entry name" value="DULLARD PROTEIN PHOSPHATASE"/>
    <property type="match status" value="1"/>
</dbReference>
<dbReference type="EMBL" id="JAODAN010000011">
    <property type="protein sequence ID" value="KAK1921198.1"/>
    <property type="molecule type" value="Genomic_DNA"/>
</dbReference>
<feature type="compositionally biased region" description="Polar residues" evidence="15">
    <location>
        <begin position="39"/>
        <end position="50"/>
    </location>
</feature>
<dbReference type="Gene3D" id="3.40.50.1000">
    <property type="entry name" value="HAD superfamily/HAD-like"/>
    <property type="match status" value="1"/>
</dbReference>
<evidence type="ECO:0000256" key="12">
    <source>
        <dbReference type="ARBA" id="ARBA00023136"/>
    </source>
</evidence>
<feature type="compositionally biased region" description="Basic and acidic residues" evidence="15">
    <location>
        <begin position="127"/>
        <end position="136"/>
    </location>
</feature>
<dbReference type="InterPro" id="IPR004274">
    <property type="entry name" value="FCP1_dom"/>
</dbReference>
<dbReference type="Proteomes" id="UP001182556">
    <property type="component" value="Unassembled WGS sequence"/>
</dbReference>
<evidence type="ECO:0000256" key="8">
    <source>
        <dbReference type="ARBA" id="ARBA00022946"/>
    </source>
</evidence>
<comment type="subcellular location">
    <subcellularLocation>
        <location evidence="1 14">Mitochondrion inner membrane</location>
        <topology evidence="1 14">Single-pass membrane protein</topology>
    </subcellularLocation>
</comment>
<keyword evidence="10 14" id="KW-0811">Translocation</keyword>
<evidence type="ECO:0000256" key="4">
    <source>
        <dbReference type="ARBA" id="ARBA00022448"/>
    </source>
</evidence>
<keyword evidence="5" id="KW-0812">Transmembrane</keyword>
<evidence type="ECO:0000256" key="1">
    <source>
        <dbReference type="ARBA" id="ARBA00004434"/>
    </source>
</evidence>
<organism evidence="17 18">
    <name type="scientific">Papiliotrema laurentii</name>
    <name type="common">Cryptococcus laurentii</name>
    <dbReference type="NCBI Taxonomy" id="5418"/>
    <lineage>
        <taxon>Eukaryota</taxon>
        <taxon>Fungi</taxon>
        <taxon>Dikarya</taxon>
        <taxon>Basidiomycota</taxon>
        <taxon>Agaricomycotina</taxon>
        <taxon>Tremellomycetes</taxon>
        <taxon>Tremellales</taxon>
        <taxon>Rhynchogastremaceae</taxon>
        <taxon>Papiliotrema</taxon>
    </lineage>
</organism>
<feature type="compositionally biased region" description="Low complexity" evidence="15">
    <location>
        <begin position="76"/>
        <end position="98"/>
    </location>
</feature>
<dbReference type="GO" id="GO:0005744">
    <property type="term" value="C:TIM23 mitochondrial import inner membrane translocase complex"/>
    <property type="evidence" value="ECO:0007669"/>
    <property type="project" value="UniProtKB-UniRule"/>
</dbReference>
<keyword evidence="9" id="KW-1133">Transmembrane helix</keyword>
<evidence type="ECO:0000256" key="10">
    <source>
        <dbReference type="ARBA" id="ARBA00023010"/>
    </source>
</evidence>
<comment type="caution">
    <text evidence="17">The sequence shown here is derived from an EMBL/GenBank/DDBJ whole genome shotgun (WGS) entry which is preliminary data.</text>
</comment>
<keyword evidence="11 14" id="KW-0496">Mitochondrion</keyword>
<dbReference type="Pfam" id="PF03031">
    <property type="entry name" value="NIF"/>
    <property type="match status" value="1"/>
</dbReference>
<evidence type="ECO:0000256" key="14">
    <source>
        <dbReference type="RuleBase" id="RU365079"/>
    </source>
</evidence>
<evidence type="ECO:0000313" key="18">
    <source>
        <dbReference type="Proteomes" id="UP001182556"/>
    </source>
</evidence>
<proteinExistence type="inferred from homology"/>
<dbReference type="CDD" id="cd07521">
    <property type="entry name" value="HAD_FCP1-like"/>
    <property type="match status" value="1"/>
</dbReference>
<gene>
    <name evidence="17" type="ORF">DB88DRAFT_499967</name>
</gene>
<evidence type="ECO:0000256" key="13">
    <source>
        <dbReference type="ARBA" id="ARBA00065975"/>
    </source>
</evidence>
<dbReference type="GO" id="GO:0015031">
    <property type="term" value="P:protein transport"/>
    <property type="evidence" value="ECO:0007669"/>
    <property type="project" value="UniProtKB-KW"/>
</dbReference>